<gene>
    <name evidence="2" type="ORF">GCM10023116_15030</name>
</gene>
<reference evidence="3" key="1">
    <citation type="journal article" date="2019" name="Int. J. Syst. Evol. Microbiol.">
        <title>The Global Catalogue of Microorganisms (GCM) 10K type strain sequencing project: providing services to taxonomists for standard genome sequencing and annotation.</title>
        <authorList>
            <consortium name="The Broad Institute Genomics Platform"/>
            <consortium name="The Broad Institute Genome Sequencing Center for Infectious Disease"/>
            <person name="Wu L."/>
            <person name="Ma J."/>
        </authorList>
    </citation>
    <scope>NUCLEOTIDE SEQUENCE [LARGE SCALE GENOMIC DNA]</scope>
    <source>
        <strain evidence="3">JCM 17805</strain>
    </source>
</reference>
<evidence type="ECO:0000259" key="1">
    <source>
        <dbReference type="Pfam" id="PF12705"/>
    </source>
</evidence>
<dbReference type="InterPro" id="IPR038726">
    <property type="entry name" value="PDDEXK_AddAB-type"/>
</dbReference>
<proteinExistence type="predicted"/>
<sequence length="139" mass="16137">MPLELLFGEILHNEQDIEIDSPPLYGTPDQVYRNEDGQLVVVDTKFRAKPEVRFSDRVQLSVYAYMLSTKLKDPEMVCGHGYIRFVRCYGDDPQQQPGMVRYEKVPLLDMETIELMSEVYLRECRDRPGRLNATSDTIC</sequence>
<protein>
    <recommendedName>
        <fullName evidence="1">PD-(D/E)XK endonuclease-like domain-containing protein</fullName>
    </recommendedName>
</protein>
<dbReference type="Gene3D" id="3.90.320.10">
    <property type="match status" value="1"/>
</dbReference>
<evidence type="ECO:0000313" key="2">
    <source>
        <dbReference type="EMBL" id="GAA4649229.1"/>
    </source>
</evidence>
<accession>A0ABP8V1D7</accession>
<keyword evidence="3" id="KW-1185">Reference proteome</keyword>
<dbReference type="Proteomes" id="UP001500604">
    <property type="component" value="Unassembled WGS sequence"/>
</dbReference>
<dbReference type="EMBL" id="BAABFL010000125">
    <property type="protein sequence ID" value="GAA4649229.1"/>
    <property type="molecule type" value="Genomic_DNA"/>
</dbReference>
<organism evidence="2 3">
    <name type="scientific">Kistimonas scapharcae</name>
    <dbReference type="NCBI Taxonomy" id="1036133"/>
    <lineage>
        <taxon>Bacteria</taxon>
        <taxon>Pseudomonadati</taxon>
        <taxon>Pseudomonadota</taxon>
        <taxon>Gammaproteobacteria</taxon>
        <taxon>Oceanospirillales</taxon>
        <taxon>Endozoicomonadaceae</taxon>
        <taxon>Kistimonas</taxon>
    </lineage>
</organism>
<feature type="domain" description="PD-(D/E)XK endonuclease-like" evidence="1">
    <location>
        <begin position="23"/>
        <end position="85"/>
    </location>
</feature>
<dbReference type="Pfam" id="PF12705">
    <property type="entry name" value="PDDEXK_1"/>
    <property type="match status" value="1"/>
</dbReference>
<comment type="caution">
    <text evidence="2">The sequence shown here is derived from an EMBL/GenBank/DDBJ whole genome shotgun (WGS) entry which is preliminary data.</text>
</comment>
<evidence type="ECO:0000313" key="3">
    <source>
        <dbReference type="Proteomes" id="UP001500604"/>
    </source>
</evidence>
<name>A0ABP8V1D7_9GAMM</name>
<dbReference type="InterPro" id="IPR011604">
    <property type="entry name" value="PDDEXK-like_dom_sf"/>
</dbReference>